<feature type="compositionally biased region" description="Basic and acidic residues" evidence="1">
    <location>
        <begin position="1"/>
        <end position="11"/>
    </location>
</feature>
<sequence>MEQRRTRLRTREGKKKYKPKETRKERKEREREGDLPVTNGSRSETVDEGEAVAGEKRRECKQRLSTPRKPAL</sequence>
<organism evidence="2">
    <name type="scientific">Cucumis melo</name>
    <name type="common">Muskmelon</name>
    <dbReference type="NCBI Taxonomy" id="3656"/>
    <lineage>
        <taxon>Eukaryota</taxon>
        <taxon>Viridiplantae</taxon>
        <taxon>Streptophyta</taxon>
        <taxon>Embryophyta</taxon>
        <taxon>Tracheophyta</taxon>
        <taxon>Spermatophyta</taxon>
        <taxon>Magnoliopsida</taxon>
        <taxon>eudicotyledons</taxon>
        <taxon>Gunneridae</taxon>
        <taxon>Pentapetalae</taxon>
        <taxon>rosids</taxon>
        <taxon>fabids</taxon>
        <taxon>Cucurbitales</taxon>
        <taxon>Cucurbitaceae</taxon>
        <taxon>Benincaseae</taxon>
        <taxon>Cucumis</taxon>
    </lineage>
</organism>
<feature type="compositionally biased region" description="Basic and acidic residues" evidence="1">
    <location>
        <begin position="53"/>
        <end position="62"/>
    </location>
</feature>
<evidence type="ECO:0000313" key="2">
    <source>
        <dbReference type="EnsemblPlants" id="MELO3C013318.2.1"/>
    </source>
</evidence>
<name>A0A9I9D5F5_CUCME</name>
<dbReference type="Gramene" id="MELO3C013318.2.1">
    <property type="protein sequence ID" value="MELO3C013318.2.1"/>
    <property type="gene ID" value="MELO3C013318.2"/>
</dbReference>
<dbReference type="EnsemblPlants" id="MELO3C013318.2.1">
    <property type="protein sequence ID" value="MELO3C013318.2.1"/>
    <property type="gene ID" value="MELO3C013318.2"/>
</dbReference>
<feature type="region of interest" description="Disordered" evidence="1">
    <location>
        <begin position="1"/>
        <end position="72"/>
    </location>
</feature>
<accession>A0A9I9D5F5</accession>
<protein>
    <submittedName>
        <fullName evidence="2">Uncharacterized protein</fullName>
    </submittedName>
</protein>
<feature type="compositionally biased region" description="Basic and acidic residues" evidence="1">
    <location>
        <begin position="19"/>
        <end position="34"/>
    </location>
</feature>
<evidence type="ECO:0000256" key="1">
    <source>
        <dbReference type="SAM" id="MobiDB-lite"/>
    </source>
</evidence>
<dbReference type="AlphaFoldDB" id="A0A9I9D5F5"/>
<proteinExistence type="predicted"/>
<reference evidence="2" key="1">
    <citation type="submission" date="2023-03" db="UniProtKB">
        <authorList>
            <consortium name="EnsemblPlants"/>
        </authorList>
    </citation>
    <scope>IDENTIFICATION</scope>
</reference>